<feature type="compositionally biased region" description="Low complexity" evidence="1">
    <location>
        <begin position="153"/>
        <end position="162"/>
    </location>
</feature>
<dbReference type="SMART" id="SM00357">
    <property type="entry name" value="CSP"/>
    <property type="match status" value="1"/>
</dbReference>
<evidence type="ECO:0000256" key="1">
    <source>
        <dbReference type="SAM" id="MobiDB-lite"/>
    </source>
</evidence>
<evidence type="ECO:0000313" key="4">
    <source>
        <dbReference type="Proteomes" id="UP000245629"/>
    </source>
</evidence>
<dbReference type="RefSeq" id="WP_109330838.1">
    <property type="nucleotide sequence ID" value="NZ_CP029354.1"/>
</dbReference>
<organism evidence="3 4">
    <name type="scientific">Azospirillum thermophilum</name>
    <dbReference type="NCBI Taxonomy" id="2202148"/>
    <lineage>
        <taxon>Bacteria</taxon>
        <taxon>Pseudomonadati</taxon>
        <taxon>Pseudomonadota</taxon>
        <taxon>Alphaproteobacteria</taxon>
        <taxon>Rhodospirillales</taxon>
        <taxon>Azospirillaceae</taxon>
        <taxon>Azospirillum</taxon>
    </lineage>
</organism>
<dbReference type="InterPro" id="IPR050181">
    <property type="entry name" value="Cold_shock_domain"/>
</dbReference>
<proteinExistence type="predicted"/>
<feature type="region of interest" description="Disordered" evidence="1">
    <location>
        <begin position="104"/>
        <end position="190"/>
    </location>
</feature>
<dbReference type="InterPro" id="IPR002059">
    <property type="entry name" value="CSP_DNA-bd"/>
</dbReference>
<gene>
    <name evidence="3" type="ORF">DEW08_20770</name>
</gene>
<dbReference type="InterPro" id="IPR011129">
    <property type="entry name" value="CSD"/>
</dbReference>
<dbReference type="KEGG" id="azz:DEW08_20770"/>
<feature type="domain" description="CSD" evidence="2">
    <location>
        <begin position="40"/>
        <end position="107"/>
    </location>
</feature>
<protein>
    <recommendedName>
        <fullName evidence="2">CSD domain-containing protein</fullName>
    </recommendedName>
</protein>
<dbReference type="PRINTS" id="PR00050">
    <property type="entry name" value="COLDSHOCK"/>
</dbReference>
<reference evidence="4" key="1">
    <citation type="submission" date="2018-05" db="EMBL/GenBank/DDBJ databases">
        <title>Azospirillum thermophila sp. nov., a novel isolated from hot spring.</title>
        <authorList>
            <person name="Zhao Z."/>
        </authorList>
    </citation>
    <scope>NUCLEOTIDE SEQUENCE [LARGE SCALE GENOMIC DNA]</scope>
    <source>
        <strain evidence="4">CFH 70021</strain>
    </source>
</reference>
<dbReference type="Pfam" id="PF00313">
    <property type="entry name" value="CSD"/>
    <property type="match status" value="1"/>
</dbReference>
<dbReference type="PANTHER" id="PTHR11544">
    <property type="entry name" value="COLD SHOCK DOMAIN CONTAINING PROTEINS"/>
    <property type="match status" value="1"/>
</dbReference>
<feature type="compositionally biased region" description="Basic residues" evidence="1">
    <location>
        <begin position="163"/>
        <end position="173"/>
    </location>
</feature>
<dbReference type="Gene3D" id="2.40.50.140">
    <property type="entry name" value="Nucleic acid-binding proteins"/>
    <property type="match status" value="1"/>
</dbReference>
<dbReference type="GO" id="GO:0005829">
    <property type="term" value="C:cytosol"/>
    <property type="evidence" value="ECO:0007669"/>
    <property type="project" value="UniProtKB-ARBA"/>
</dbReference>
<dbReference type="GO" id="GO:0003676">
    <property type="term" value="F:nucleic acid binding"/>
    <property type="evidence" value="ECO:0007669"/>
    <property type="project" value="InterPro"/>
</dbReference>
<dbReference type="SUPFAM" id="SSF50249">
    <property type="entry name" value="Nucleic acid-binding proteins"/>
    <property type="match status" value="1"/>
</dbReference>
<dbReference type="OrthoDB" id="9791685at2"/>
<evidence type="ECO:0000259" key="2">
    <source>
        <dbReference type="PROSITE" id="PS51857"/>
    </source>
</evidence>
<keyword evidence="4" id="KW-1185">Reference proteome</keyword>
<dbReference type="Proteomes" id="UP000245629">
    <property type="component" value="Chromosome 3"/>
</dbReference>
<feature type="compositionally biased region" description="Pro residues" evidence="1">
    <location>
        <begin position="140"/>
        <end position="149"/>
    </location>
</feature>
<dbReference type="AlphaFoldDB" id="A0A2S2CW32"/>
<dbReference type="EMBL" id="CP029354">
    <property type="protein sequence ID" value="AWK88497.1"/>
    <property type="molecule type" value="Genomic_DNA"/>
</dbReference>
<dbReference type="PROSITE" id="PS51857">
    <property type="entry name" value="CSD_2"/>
    <property type="match status" value="1"/>
</dbReference>
<evidence type="ECO:0000313" key="3">
    <source>
        <dbReference type="EMBL" id="AWK88497.1"/>
    </source>
</evidence>
<accession>A0A2S2CW32</accession>
<name>A0A2S2CW32_9PROT</name>
<dbReference type="CDD" id="cd04458">
    <property type="entry name" value="CSP_CDS"/>
    <property type="match status" value="1"/>
</dbReference>
<dbReference type="InterPro" id="IPR012340">
    <property type="entry name" value="NA-bd_OB-fold"/>
</dbReference>
<sequence length="190" mass="20269">MAPERGLSVIPPLRPDGIAPIFRANGLVQRERVVSEEAKNVEATVKWYKTDKGFGFVRFPDGSPDAFVHSSVLVPLGLTALPEGATLVCDVAENPKGRQVAAIHSVTPPETPARRSRPSRAAASAPPIPVPATSPRSLRRPPPVPLPPRLRPRASAANAARPASRRPPRRCRASRPTARCAGTIWTASPA</sequence>